<evidence type="ECO:0000256" key="8">
    <source>
        <dbReference type="ARBA" id="ARBA00031306"/>
    </source>
</evidence>
<keyword evidence="6 10" id="KW-0274">FAD</keyword>
<dbReference type="EC" id="2.7.1.180" evidence="1 10"/>
<dbReference type="Proteomes" id="UP000007041">
    <property type="component" value="Chromosome"/>
</dbReference>
<comment type="subcellular location">
    <subcellularLocation>
        <location evidence="12">Cell inner membrane</location>
        <topology evidence="12">Lipid-anchor</topology>
        <orientation evidence="12">Periplasmic side</orientation>
    </subcellularLocation>
</comment>
<proteinExistence type="inferred from homology"/>
<dbReference type="Gene3D" id="3.10.520.10">
    <property type="entry name" value="ApbE-like domains"/>
    <property type="match status" value="1"/>
</dbReference>
<dbReference type="GO" id="GO:0005886">
    <property type="term" value="C:plasma membrane"/>
    <property type="evidence" value="ECO:0007669"/>
    <property type="project" value="UniProtKB-SubCell"/>
</dbReference>
<evidence type="ECO:0000256" key="10">
    <source>
        <dbReference type="PIRNR" id="PIRNR006268"/>
    </source>
</evidence>
<dbReference type="PANTHER" id="PTHR30040">
    <property type="entry name" value="THIAMINE BIOSYNTHESIS LIPOPROTEIN APBE"/>
    <property type="match status" value="1"/>
</dbReference>
<evidence type="ECO:0000256" key="9">
    <source>
        <dbReference type="ARBA" id="ARBA00048540"/>
    </source>
</evidence>
<dbReference type="InterPro" id="IPR003374">
    <property type="entry name" value="ApbE-like_sf"/>
</dbReference>
<dbReference type="AlphaFoldDB" id="E3PRN1"/>
<evidence type="ECO:0000256" key="12">
    <source>
        <dbReference type="RuleBase" id="RU363002"/>
    </source>
</evidence>
<evidence type="ECO:0000256" key="4">
    <source>
        <dbReference type="ARBA" id="ARBA00022679"/>
    </source>
</evidence>
<dbReference type="HOGENOM" id="CLU_044403_1_1_9"/>
<dbReference type="InterPro" id="IPR024932">
    <property type="entry name" value="ApbE"/>
</dbReference>
<sequence>MQRSTKIVKIIMIFTIFSILITGCVPKKQSYSAEFMILFNTVTKIISYSESEEEFKKQSEFIYKELEHYHQLYNIYDDFEGVNNIKTINDNAGIKPVEVDKEIIDLINFSKEMYSETGKKVNIAFGPVLRIWSRYRDNGVEEPEKAELPKLIDLQNANKFTDINEIIIDEINSTVYLPDKNMKLDVGAIAKGYATQKVVEKAKKNGFDNGVISVGGNVCAIGLKDNNKPWGVGIQNPNKDSDEDITGTLYLSDMSLVSSGDYERYYMVDGKRYHHIIDTSTLFPSEYFRQVSIVAKDSGIADAYSTAVFNLPLEEGKKLVESKEGLEAMWVLKDNSIVYSEGFKNFQKKP</sequence>
<dbReference type="Pfam" id="PF02424">
    <property type="entry name" value="ApbE"/>
    <property type="match status" value="1"/>
</dbReference>
<keyword evidence="12" id="KW-0997">Cell inner membrane</keyword>
<keyword evidence="4 10" id="KW-0808">Transferase</keyword>
<feature type="binding site" evidence="11">
    <location>
        <position position="188"/>
    </location>
    <ligand>
        <name>Mg(2+)</name>
        <dbReference type="ChEBI" id="CHEBI:18420"/>
    </ligand>
</feature>
<comment type="similarity">
    <text evidence="10 12">Belongs to the ApbE family.</text>
</comment>
<dbReference type="EMBL" id="FP565809">
    <property type="protein sequence ID" value="CBH21535.1"/>
    <property type="molecule type" value="Genomic_DNA"/>
</dbReference>
<evidence type="ECO:0000256" key="5">
    <source>
        <dbReference type="ARBA" id="ARBA00022723"/>
    </source>
</evidence>
<feature type="binding site" evidence="11">
    <location>
        <position position="302"/>
    </location>
    <ligand>
        <name>Mg(2+)</name>
        <dbReference type="ChEBI" id="CHEBI:18420"/>
    </ligand>
</feature>
<dbReference type="GO" id="GO:0016740">
    <property type="term" value="F:transferase activity"/>
    <property type="evidence" value="ECO:0007669"/>
    <property type="project" value="UniProtKB-UniRule"/>
</dbReference>
<comment type="function">
    <text evidence="12">Flavin transferase that catalyzes the transfer of the FMN moiety of FAD and its covalent binding to the hydroxyl group of a threonine residue in a target flavoprotein.</text>
</comment>
<evidence type="ECO:0000256" key="2">
    <source>
        <dbReference type="ARBA" id="ARBA00016337"/>
    </source>
</evidence>
<accession>E3PRN1</accession>
<comment type="cofactor">
    <cofactor evidence="11">
        <name>Mg(2+)</name>
        <dbReference type="ChEBI" id="CHEBI:18420"/>
    </cofactor>
    <cofactor evidence="11">
        <name>Mn(2+)</name>
        <dbReference type="ChEBI" id="CHEBI:29035"/>
    </cofactor>
    <text evidence="11">Magnesium. Can also use manganese.</text>
</comment>
<keyword evidence="12" id="KW-0472">Membrane</keyword>
<dbReference type="SUPFAM" id="SSF143631">
    <property type="entry name" value="ApbE-like"/>
    <property type="match status" value="1"/>
</dbReference>
<keyword evidence="7 10" id="KW-0460">Magnesium</keyword>
<dbReference type="KEGG" id="cst:CLOST_1415"/>
<feature type="binding site" evidence="11">
    <location>
        <position position="306"/>
    </location>
    <ligand>
        <name>Mg(2+)</name>
        <dbReference type="ChEBI" id="CHEBI:18420"/>
    </ligand>
</feature>
<name>E3PRN1_ACESD</name>
<reference evidence="14" key="1">
    <citation type="journal article" date="2010" name="BMC Genomics">
        <title>Clostridium sticklandii, a specialist in amino acid degradation:revisiting its metabolism through its genome sequence.</title>
        <authorList>
            <person name="Fonknechten N."/>
            <person name="Chaussonnerie S."/>
            <person name="Tricot S."/>
            <person name="Lajus A."/>
            <person name="Andreesen J.R."/>
            <person name="Perchat N."/>
            <person name="Pelletier E."/>
            <person name="Gouyvenoux M."/>
            <person name="Barbe V."/>
            <person name="Salanoubat M."/>
            <person name="Le Paslier D."/>
            <person name="Weissenbach J."/>
            <person name="Cohen G.N."/>
            <person name="Kreimeyer A."/>
        </authorList>
    </citation>
    <scope>NUCLEOTIDE SEQUENCE [LARGE SCALE GENOMIC DNA]</scope>
    <source>
        <strain evidence="14">ATCC 12662 / DSM 519 / JCM 1433 / CCUG 9281 / NCIMB 10654 / HF</strain>
    </source>
</reference>
<dbReference type="PROSITE" id="PS51257">
    <property type="entry name" value="PROKAR_LIPOPROTEIN"/>
    <property type="match status" value="1"/>
</dbReference>
<dbReference type="PIRSF" id="PIRSF006268">
    <property type="entry name" value="ApbE"/>
    <property type="match status" value="1"/>
</dbReference>
<evidence type="ECO:0000256" key="7">
    <source>
        <dbReference type="ARBA" id="ARBA00022842"/>
    </source>
</evidence>
<evidence type="ECO:0000256" key="1">
    <source>
        <dbReference type="ARBA" id="ARBA00011955"/>
    </source>
</evidence>
<dbReference type="STRING" id="1511.CLOST_1415"/>
<evidence type="ECO:0000256" key="6">
    <source>
        <dbReference type="ARBA" id="ARBA00022827"/>
    </source>
</evidence>
<protein>
    <recommendedName>
        <fullName evidence="2 10">FAD:protein FMN transferase</fullName>
        <ecNumber evidence="1 10">2.7.1.180</ecNumber>
    </recommendedName>
    <alternativeName>
        <fullName evidence="8 10">Flavin transferase</fullName>
    </alternativeName>
</protein>
<evidence type="ECO:0000313" key="14">
    <source>
        <dbReference type="Proteomes" id="UP000007041"/>
    </source>
</evidence>
<evidence type="ECO:0000313" key="13">
    <source>
        <dbReference type="EMBL" id="CBH21535.1"/>
    </source>
</evidence>
<dbReference type="GO" id="GO:0046872">
    <property type="term" value="F:metal ion binding"/>
    <property type="evidence" value="ECO:0007669"/>
    <property type="project" value="UniProtKB-UniRule"/>
</dbReference>
<keyword evidence="3 10" id="KW-0285">Flavoprotein</keyword>
<evidence type="ECO:0000256" key="3">
    <source>
        <dbReference type="ARBA" id="ARBA00022630"/>
    </source>
</evidence>
<dbReference type="eggNOG" id="COG1477">
    <property type="taxonomic scope" value="Bacteria"/>
</dbReference>
<dbReference type="BioCyc" id="CSTI499177:GJE9-1466-MONOMER"/>
<organism evidence="13 14">
    <name type="scientific">Acetoanaerobium sticklandii (strain ATCC 12662 / DSM 519 / JCM 1433 / CCUG 9281 / NCIMB 10654 / HF)</name>
    <name type="common">Clostridium sticklandii</name>
    <dbReference type="NCBI Taxonomy" id="499177"/>
    <lineage>
        <taxon>Bacteria</taxon>
        <taxon>Bacillati</taxon>
        <taxon>Bacillota</taxon>
        <taxon>Clostridia</taxon>
        <taxon>Peptostreptococcales</taxon>
        <taxon>Filifactoraceae</taxon>
        <taxon>Acetoanaerobium</taxon>
    </lineage>
</organism>
<keyword evidence="14" id="KW-1185">Reference proteome</keyword>
<keyword evidence="5 10" id="KW-0479">Metal-binding</keyword>
<gene>
    <name evidence="13" type="ordered locus">CLOST_1415</name>
</gene>
<comment type="catalytic activity">
    <reaction evidence="9 10 12">
        <text>L-threonyl-[protein] + FAD = FMN-L-threonyl-[protein] + AMP + H(+)</text>
        <dbReference type="Rhea" id="RHEA:36847"/>
        <dbReference type="Rhea" id="RHEA-COMP:11060"/>
        <dbReference type="Rhea" id="RHEA-COMP:11061"/>
        <dbReference type="ChEBI" id="CHEBI:15378"/>
        <dbReference type="ChEBI" id="CHEBI:30013"/>
        <dbReference type="ChEBI" id="CHEBI:57692"/>
        <dbReference type="ChEBI" id="CHEBI:74257"/>
        <dbReference type="ChEBI" id="CHEBI:456215"/>
        <dbReference type="EC" id="2.7.1.180"/>
    </reaction>
</comment>
<dbReference type="PANTHER" id="PTHR30040:SF2">
    <property type="entry name" value="FAD:PROTEIN FMN TRANSFERASE"/>
    <property type="match status" value="1"/>
</dbReference>
<evidence type="ECO:0000256" key="11">
    <source>
        <dbReference type="PIRSR" id="PIRSR006268-2"/>
    </source>
</evidence>
<keyword evidence="12" id="KW-1003">Cell membrane</keyword>
<keyword evidence="12 13" id="KW-0449">Lipoprotein</keyword>